<keyword evidence="1" id="KW-1133">Transmembrane helix</keyword>
<feature type="transmembrane region" description="Helical" evidence="1">
    <location>
        <begin position="52"/>
        <end position="79"/>
    </location>
</feature>
<sequence>MDINGLTDFFMWCTILNAGFLVYIALMCVLFPNWIYQVQSKWFSISKEAFNIVVYAFVGLYKLFFIVFVLVPYLALLIIE</sequence>
<proteinExistence type="predicted"/>
<dbReference type="InterPro" id="IPR049220">
    <property type="entry name" value="DUF6868"/>
</dbReference>
<evidence type="ECO:0000313" key="4">
    <source>
        <dbReference type="Proteomes" id="UP001528823"/>
    </source>
</evidence>
<dbReference type="RefSeq" id="WP_274688504.1">
    <property type="nucleotide sequence ID" value="NZ_JAPMOU010000009.1"/>
</dbReference>
<accession>A0ABT5U708</accession>
<comment type="caution">
    <text evidence="3">The sequence shown here is derived from an EMBL/GenBank/DDBJ whole genome shotgun (WGS) entry which is preliminary data.</text>
</comment>
<gene>
    <name evidence="3" type="ORF">ORQ98_09185</name>
</gene>
<evidence type="ECO:0000313" key="3">
    <source>
        <dbReference type="EMBL" id="MDE1462145.1"/>
    </source>
</evidence>
<dbReference type="EMBL" id="JAPMOU010000009">
    <property type="protein sequence ID" value="MDE1462145.1"/>
    <property type="molecule type" value="Genomic_DNA"/>
</dbReference>
<protein>
    <recommendedName>
        <fullName evidence="2">DUF6868 domain-containing protein</fullName>
    </recommendedName>
</protein>
<feature type="domain" description="DUF6868" evidence="2">
    <location>
        <begin position="1"/>
        <end position="79"/>
    </location>
</feature>
<evidence type="ECO:0000256" key="1">
    <source>
        <dbReference type="SAM" id="Phobius"/>
    </source>
</evidence>
<dbReference type="Proteomes" id="UP001528823">
    <property type="component" value="Unassembled WGS sequence"/>
</dbReference>
<feature type="transmembrane region" description="Helical" evidence="1">
    <location>
        <begin position="9"/>
        <end position="32"/>
    </location>
</feature>
<keyword evidence="1" id="KW-0472">Membrane</keyword>
<name>A0ABT5U708_9GAMM</name>
<dbReference type="Pfam" id="PF21742">
    <property type="entry name" value="DUF6868"/>
    <property type="match status" value="1"/>
</dbReference>
<organism evidence="3 4">
    <name type="scientific">Spartinivicinus poritis</name>
    <dbReference type="NCBI Taxonomy" id="2994640"/>
    <lineage>
        <taxon>Bacteria</taxon>
        <taxon>Pseudomonadati</taxon>
        <taxon>Pseudomonadota</taxon>
        <taxon>Gammaproteobacteria</taxon>
        <taxon>Oceanospirillales</taxon>
        <taxon>Zooshikellaceae</taxon>
        <taxon>Spartinivicinus</taxon>
    </lineage>
</organism>
<keyword evidence="4" id="KW-1185">Reference proteome</keyword>
<keyword evidence="1" id="KW-0812">Transmembrane</keyword>
<evidence type="ECO:0000259" key="2">
    <source>
        <dbReference type="Pfam" id="PF21742"/>
    </source>
</evidence>
<reference evidence="3 4" key="1">
    <citation type="submission" date="2022-11" db="EMBL/GenBank/DDBJ databases">
        <title>Spartinivicinus poritis sp. nov., isolated from scleractinian coral Porites lutea.</title>
        <authorList>
            <person name="Zhang G."/>
            <person name="Cai L."/>
            <person name="Wei Q."/>
        </authorList>
    </citation>
    <scope>NUCLEOTIDE SEQUENCE [LARGE SCALE GENOMIC DNA]</scope>
    <source>
        <strain evidence="3 4">A2-2</strain>
    </source>
</reference>